<dbReference type="Gene3D" id="3.40.50.410">
    <property type="entry name" value="von Willebrand factor, type A domain"/>
    <property type="match status" value="1"/>
</dbReference>
<evidence type="ECO:0000259" key="1">
    <source>
        <dbReference type="SMART" id="SM00327"/>
    </source>
</evidence>
<feature type="domain" description="VWFA" evidence="1">
    <location>
        <begin position="69"/>
        <end position="235"/>
    </location>
</feature>
<sequence>MEISSLSLRARAVVEGFMSGLHRSPRTGFSTEFTEYRQYSPGDDVRFLDWKVMARTDREFIKKFEDETNLRCTFMVDFSKSMEFGGDDAGVKKSDYGRTFAASLAWFLTQQRDAVGLATFDRDLREFIPPRYRQDQLKTILGRLETQPAGNATDLCQALEKLASLVGKRGMIVLVSDFLSPLDEMERCLSLFTAAGHDVRAVQVLHPREVDFSFEDAAIFEDMESGQNLILDPGMAREAYQQKYNAHNAALDAIFSAQGIPGFRVTTTEPLERVLQRFL</sequence>
<dbReference type="InterPro" id="IPR002881">
    <property type="entry name" value="DUF58"/>
</dbReference>
<feature type="non-terminal residue" evidence="2">
    <location>
        <position position="279"/>
    </location>
</feature>
<dbReference type="InterPro" id="IPR036465">
    <property type="entry name" value="vWFA_dom_sf"/>
</dbReference>
<name>A0A382AWY5_9ZZZZ</name>
<dbReference type="CDD" id="cd00198">
    <property type="entry name" value="vWFA"/>
    <property type="match status" value="1"/>
</dbReference>
<dbReference type="AlphaFoldDB" id="A0A382AWY5"/>
<evidence type="ECO:0000313" key="2">
    <source>
        <dbReference type="EMBL" id="SVB05447.1"/>
    </source>
</evidence>
<dbReference type="PANTHER" id="PTHR33608">
    <property type="entry name" value="BLL2464 PROTEIN"/>
    <property type="match status" value="1"/>
</dbReference>
<protein>
    <recommendedName>
        <fullName evidence="1">VWFA domain-containing protein</fullName>
    </recommendedName>
</protein>
<dbReference type="SMART" id="SM00327">
    <property type="entry name" value="VWA"/>
    <property type="match status" value="1"/>
</dbReference>
<dbReference type="PANTHER" id="PTHR33608:SF7">
    <property type="entry name" value="DUF58 DOMAIN-CONTAINING PROTEIN"/>
    <property type="match status" value="1"/>
</dbReference>
<dbReference type="InterPro" id="IPR002035">
    <property type="entry name" value="VWF_A"/>
</dbReference>
<dbReference type="EMBL" id="UINC01026992">
    <property type="protein sequence ID" value="SVB05447.1"/>
    <property type="molecule type" value="Genomic_DNA"/>
</dbReference>
<gene>
    <name evidence="2" type="ORF">METZ01_LOCUS158301</name>
</gene>
<accession>A0A382AWY5</accession>
<organism evidence="2">
    <name type="scientific">marine metagenome</name>
    <dbReference type="NCBI Taxonomy" id="408172"/>
    <lineage>
        <taxon>unclassified sequences</taxon>
        <taxon>metagenomes</taxon>
        <taxon>ecological metagenomes</taxon>
    </lineage>
</organism>
<dbReference type="SUPFAM" id="SSF53300">
    <property type="entry name" value="vWA-like"/>
    <property type="match status" value="1"/>
</dbReference>
<dbReference type="Pfam" id="PF01882">
    <property type="entry name" value="DUF58"/>
    <property type="match status" value="1"/>
</dbReference>
<proteinExistence type="predicted"/>
<reference evidence="2" key="1">
    <citation type="submission" date="2018-05" db="EMBL/GenBank/DDBJ databases">
        <authorList>
            <person name="Lanie J.A."/>
            <person name="Ng W.-L."/>
            <person name="Kazmierczak K.M."/>
            <person name="Andrzejewski T.M."/>
            <person name="Davidsen T.M."/>
            <person name="Wayne K.J."/>
            <person name="Tettelin H."/>
            <person name="Glass J.I."/>
            <person name="Rusch D."/>
            <person name="Podicherti R."/>
            <person name="Tsui H.-C.T."/>
            <person name="Winkler M.E."/>
        </authorList>
    </citation>
    <scope>NUCLEOTIDE SEQUENCE</scope>
</reference>